<evidence type="ECO:0000259" key="1">
    <source>
        <dbReference type="PROSITE" id="PS50126"/>
    </source>
</evidence>
<dbReference type="InterPro" id="IPR023319">
    <property type="entry name" value="Tex-like_HTH_dom_sf"/>
</dbReference>
<name>A0A0P6XRW5_9CHLR</name>
<organism evidence="2 3">
    <name type="scientific">Leptolinea tardivitalis</name>
    <dbReference type="NCBI Taxonomy" id="229920"/>
    <lineage>
        <taxon>Bacteria</taxon>
        <taxon>Bacillati</taxon>
        <taxon>Chloroflexota</taxon>
        <taxon>Anaerolineae</taxon>
        <taxon>Anaerolineales</taxon>
        <taxon>Anaerolineaceae</taxon>
        <taxon>Leptolinea</taxon>
    </lineage>
</organism>
<dbReference type="Proteomes" id="UP000050430">
    <property type="component" value="Unassembled WGS sequence"/>
</dbReference>
<dbReference type="FunFam" id="2.40.50.140:FF:000051">
    <property type="entry name" value="RNA-binding transcriptional accessory protein"/>
    <property type="match status" value="1"/>
</dbReference>
<accession>A0A0P6XRW5</accession>
<dbReference type="FunFam" id="3.30.420.140:FF:000001">
    <property type="entry name" value="RNA-binding transcriptional accessory protein"/>
    <property type="match status" value="1"/>
</dbReference>
<dbReference type="Pfam" id="PF16921">
    <property type="entry name" value="Tex_YqgF"/>
    <property type="match status" value="1"/>
</dbReference>
<comment type="caution">
    <text evidence="2">The sequence shown here is derived from an EMBL/GenBank/DDBJ whole genome shotgun (WGS) entry which is preliminary data.</text>
</comment>
<dbReference type="GO" id="GO:0005737">
    <property type="term" value="C:cytoplasm"/>
    <property type="evidence" value="ECO:0007669"/>
    <property type="project" value="UniProtKB-ARBA"/>
</dbReference>
<dbReference type="OrthoDB" id="9804714at2"/>
<dbReference type="InterPro" id="IPR055179">
    <property type="entry name" value="Tex-like_central_region"/>
</dbReference>
<dbReference type="InterPro" id="IPR037027">
    <property type="entry name" value="YqgF/RNaseH-like_dom_sf"/>
</dbReference>
<keyword evidence="3" id="KW-1185">Reference proteome</keyword>
<dbReference type="SUPFAM" id="SSF50249">
    <property type="entry name" value="Nucleic acid-binding proteins"/>
    <property type="match status" value="1"/>
</dbReference>
<dbReference type="FunFam" id="1.10.150.310:FF:000001">
    <property type="entry name" value="RNA-binding transcriptional accessory protein"/>
    <property type="match status" value="1"/>
</dbReference>
<dbReference type="InterPro" id="IPR010994">
    <property type="entry name" value="RuvA_2-like"/>
</dbReference>
<dbReference type="InterPro" id="IPR023323">
    <property type="entry name" value="Tex-like_dom_sf"/>
</dbReference>
<dbReference type="InterPro" id="IPR006641">
    <property type="entry name" value="YqgF/RNaseH-like_dom"/>
</dbReference>
<dbReference type="Gene3D" id="1.10.150.310">
    <property type="entry name" value="Tex RuvX-like domain-like"/>
    <property type="match status" value="1"/>
</dbReference>
<dbReference type="PANTHER" id="PTHR10724:SF10">
    <property type="entry name" value="S1 RNA-BINDING DOMAIN-CONTAINING PROTEIN 1"/>
    <property type="match status" value="1"/>
</dbReference>
<dbReference type="Gene3D" id="1.10.10.650">
    <property type="entry name" value="RuvA domain 2-like"/>
    <property type="match status" value="1"/>
</dbReference>
<gene>
    <name evidence="2" type="ORF">ADM99_08145</name>
</gene>
<dbReference type="InterPro" id="IPR032639">
    <property type="entry name" value="Tex_YqgF"/>
</dbReference>
<dbReference type="InterPro" id="IPR012337">
    <property type="entry name" value="RNaseH-like_sf"/>
</dbReference>
<dbReference type="GO" id="GO:0003729">
    <property type="term" value="F:mRNA binding"/>
    <property type="evidence" value="ECO:0007669"/>
    <property type="project" value="TreeGrafter"/>
</dbReference>
<dbReference type="Pfam" id="PF17674">
    <property type="entry name" value="HHH_9"/>
    <property type="match status" value="1"/>
</dbReference>
<dbReference type="Pfam" id="PF09371">
    <property type="entry name" value="Tex_N"/>
    <property type="match status" value="1"/>
</dbReference>
<dbReference type="Pfam" id="PF22706">
    <property type="entry name" value="Tex_central_region"/>
    <property type="match status" value="1"/>
</dbReference>
<sequence>MTYSEIIASQLKVKPSQVEATISLLDEGNTVPFIARYRKEMTGTLDDEQVRIIADEVARLRAIDERRAAILKSIEEQGKLTDELKTSIDAAETLTALEDLYAPYKPKRRTRAMVAREKGLQGLADIILSQLNTDRSIEDIVSESFLNDQVPSVEEALQGARDIVAESISDNANVRQSTREKALKFGRVTSEKVEDATDEKRVYESYYNFEGRVDRLQPHQILALNRGEKEGVLKVKVVIDERDWRSSIYDEFQEDLFSPFSDQLTLAIMDAAERLLLPSIERDVRRELSEKADSHAINVFATNLRALLSLPPLAGQTVLGIDPGIRTGCKVAVVDPTGKLLDTGTIYPHQPKNDWEGSLATLEEMINRHHVTLVTIGNGTASRETEKLVADLTRGKPSVKYLIVNEAGASVYSASSLARQEFPDLDVSIRGAVSIARRAQDPLAELVKIDPKSIGVGLYQHDVDQTALSHTLDGVVESVVNNVGVDVNTASAALLTHVAGVGPKLASSIVSYRDSNGPFQSREEFRKVSGLGPKAFEQSAGFLRIRNGKNPLDSSAIHPESYTIAEAVLKRAGLTTSASLDERKSVLDSLMQSTTVEQLASELGCGVPTLKDILEQLVRPGRDPRTDAPAPILRTDVLKMEDLLAGMDLMGTVRNVVDFGAFVDIGVKQDGLLHKSQIPFGTLLKVGDIIHVEILGIEAERGRISLGWKKE</sequence>
<dbReference type="CDD" id="cd05685">
    <property type="entry name" value="S1_Tex"/>
    <property type="match status" value="1"/>
</dbReference>
<dbReference type="RefSeq" id="WP_062423102.1">
    <property type="nucleotide sequence ID" value="NZ_BBYA01000012.1"/>
</dbReference>
<dbReference type="EMBL" id="LGCK01000008">
    <property type="protein sequence ID" value="KPL72387.1"/>
    <property type="molecule type" value="Genomic_DNA"/>
</dbReference>
<dbReference type="Pfam" id="PF12836">
    <property type="entry name" value="HHH_3"/>
    <property type="match status" value="1"/>
</dbReference>
<dbReference type="InterPro" id="IPR050437">
    <property type="entry name" value="Ribos_protein_bS1-like"/>
</dbReference>
<dbReference type="Gene3D" id="3.30.420.140">
    <property type="entry name" value="YqgF/RNase H-like domain"/>
    <property type="match status" value="1"/>
</dbReference>
<dbReference type="InterPro" id="IPR012340">
    <property type="entry name" value="NA-bd_OB-fold"/>
</dbReference>
<dbReference type="InterPro" id="IPR041692">
    <property type="entry name" value="HHH_9"/>
</dbReference>
<dbReference type="GO" id="GO:0006412">
    <property type="term" value="P:translation"/>
    <property type="evidence" value="ECO:0007669"/>
    <property type="project" value="TreeGrafter"/>
</dbReference>
<dbReference type="SUPFAM" id="SSF47781">
    <property type="entry name" value="RuvA domain 2-like"/>
    <property type="match status" value="2"/>
</dbReference>
<reference evidence="2 3" key="1">
    <citation type="submission" date="2015-07" db="EMBL/GenBank/DDBJ databases">
        <title>Genome sequence of Leptolinea tardivitalis DSM 16556.</title>
        <authorList>
            <person name="Hemp J."/>
            <person name="Ward L.M."/>
            <person name="Pace L.A."/>
            <person name="Fischer W.W."/>
        </authorList>
    </citation>
    <scope>NUCLEOTIDE SEQUENCE [LARGE SCALE GENOMIC DNA]</scope>
    <source>
        <strain evidence="2 3">YMTK-2</strain>
    </source>
</reference>
<proteinExistence type="predicted"/>
<dbReference type="Gene3D" id="1.10.3500.10">
    <property type="entry name" value="Tex N-terminal region-like"/>
    <property type="match status" value="1"/>
</dbReference>
<dbReference type="InterPro" id="IPR018974">
    <property type="entry name" value="Tex-like_N"/>
</dbReference>
<dbReference type="STRING" id="229920.ADM99_08145"/>
<dbReference type="Gene3D" id="2.40.50.140">
    <property type="entry name" value="Nucleic acid-binding proteins"/>
    <property type="match status" value="1"/>
</dbReference>
<dbReference type="InterPro" id="IPR044146">
    <property type="entry name" value="S1_Tex"/>
</dbReference>
<dbReference type="GO" id="GO:0006139">
    <property type="term" value="P:nucleobase-containing compound metabolic process"/>
    <property type="evidence" value="ECO:0007669"/>
    <property type="project" value="InterPro"/>
</dbReference>
<dbReference type="FunFam" id="1.10.10.650:FF:000001">
    <property type="entry name" value="S1 RNA-binding domain 1"/>
    <property type="match status" value="1"/>
</dbReference>
<dbReference type="InterPro" id="IPR003029">
    <property type="entry name" value="S1_domain"/>
</dbReference>
<dbReference type="PANTHER" id="PTHR10724">
    <property type="entry name" value="30S RIBOSOMAL PROTEIN S1"/>
    <property type="match status" value="1"/>
</dbReference>
<evidence type="ECO:0000313" key="3">
    <source>
        <dbReference type="Proteomes" id="UP000050430"/>
    </source>
</evidence>
<dbReference type="SUPFAM" id="SSF158832">
    <property type="entry name" value="Tex N-terminal region-like"/>
    <property type="match status" value="1"/>
</dbReference>
<evidence type="ECO:0000313" key="2">
    <source>
        <dbReference type="EMBL" id="KPL72387.1"/>
    </source>
</evidence>
<dbReference type="SMART" id="SM00316">
    <property type="entry name" value="S1"/>
    <property type="match status" value="1"/>
</dbReference>
<dbReference type="Pfam" id="PF00575">
    <property type="entry name" value="S1"/>
    <property type="match status" value="1"/>
</dbReference>
<feature type="domain" description="S1 motif" evidence="1">
    <location>
        <begin position="646"/>
        <end position="709"/>
    </location>
</feature>
<dbReference type="SMART" id="SM00732">
    <property type="entry name" value="YqgFc"/>
    <property type="match status" value="1"/>
</dbReference>
<dbReference type="AlphaFoldDB" id="A0A0P6XRW5"/>
<protein>
    <recommendedName>
        <fullName evidence="1">S1 motif domain-containing protein</fullName>
    </recommendedName>
</protein>
<dbReference type="PROSITE" id="PS50126">
    <property type="entry name" value="S1"/>
    <property type="match status" value="1"/>
</dbReference>
<dbReference type="GO" id="GO:0003735">
    <property type="term" value="F:structural constituent of ribosome"/>
    <property type="evidence" value="ECO:0007669"/>
    <property type="project" value="TreeGrafter"/>
</dbReference>
<dbReference type="PATRIC" id="fig|229920.5.peg.719"/>
<dbReference type="SUPFAM" id="SSF53098">
    <property type="entry name" value="Ribonuclease H-like"/>
    <property type="match status" value="1"/>
</dbReference>